<feature type="transmembrane region" description="Helical" evidence="5">
    <location>
        <begin position="147"/>
        <end position="168"/>
    </location>
</feature>
<evidence type="ECO:0000256" key="4">
    <source>
        <dbReference type="ARBA" id="ARBA00023136"/>
    </source>
</evidence>
<feature type="transmembrane region" description="Helical" evidence="5">
    <location>
        <begin position="265"/>
        <end position="287"/>
    </location>
</feature>
<evidence type="ECO:0000256" key="5">
    <source>
        <dbReference type="SAM" id="Phobius"/>
    </source>
</evidence>
<dbReference type="RefSeq" id="WP_183398060.1">
    <property type="nucleotide sequence ID" value="NZ_JACIDS010000002.1"/>
</dbReference>
<feature type="transmembrane region" description="Helical" evidence="5">
    <location>
        <begin position="121"/>
        <end position="141"/>
    </location>
</feature>
<keyword evidence="2 5" id="KW-0812">Transmembrane</keyword>
<accession>A0A840AMX8</accession>
<dbReference type="PANTHER" id="PTHR32322">
    <property type="entry name" value="INNER MEMBRANE TRANSPORTER"/>
    <property type="match status" value="1"/>
</dbReference>
<feature type="transmembrane region" description="Helical" evidence="5">
    <location>
        <begin position="180"/>
        <end position="198"/>
    </location>
</feature>
<feature type="domain" description="EamA" evidence="6">
    <location>
        <begin position="149"/>
        <end position="282"/>
    </location>
</feature>
<feature type="transmembrane region" description="Helical" evidence="5">
    <location>
        <begin position="61"/>
        <end position="85"/>
    </location>
</feature>
<dbReference type="InterPro" id="IPR037185">
    <property type="entry name" value="EmrE-like"/>
</dbReference>
<dbReference type="EMBL" id="JACIDS010000002">
    <property type="protein sequence ID" value="MBB3930397.1"/>
    <property type="molecule type" value="Genomic_DNA"/>
</dbReference>
<evidence type="ECO:0000256" key="1">
    <source>
        <dbReference type="ARBA" id="ARBA00004141"/>
    </source>
</evidence>
<feature type="transmembrane region" description="Helical" evidence="5">
    <location>
        <begin position="7"/>
        <end position="26"/>
    </location>
</feature>
<sequence length="300" mass="30768">MKPKDIASYLFLALTWGLSFLVLVRVAHAFGWVGAVSFRCFVAGATLVGASLVLRRRLDFGFGLVPLLVVGATTVAGQLIGLTFATPKIGTAMAAILVATIPLFAMLIASLAGVERITPRGLVGVMLGFSGIVLLVGFPAVPVTPDFVLGAICTLLASLSAAIGSVYASRRLRLAGAWEVTAGAFLVGGLISLPLVAIVPPPALPGPLDYLFLLILGGLMSATTYVVYFRMLASIGPTKAVSVEFAVTIVAVLVGALILDEPLSLAQIAGAVVIVLGCALVLGLIPFGPPRRLAPTKAGP</sequence>
<feature type="transmembrane region" description="Helical" evidence="5">
    <location>
        <begin position="32"/>
        <end position="54"/>
    </location>
</feature>
<reference evidence="7 8" key="1">
    <citation type="submission" date="2020-08" db="EMBL/GenBank/DDBJ databases">
        <title>Genomic Encyclopedia of Type Strains, Phase IV (KMG-IV): sequencing the most valuable type-strain genomes for metagenomic binning, comparative biology and taxonomic classification.</title>
        <authorList>
            <person name="Goeker M."/>
        </authorList>
    </citation>
    <scope>NUCLEOTIDE SEQUENCE [LARGE SCALE GENOMIC DNA]</scope>
    <source>
        <strain evidence="7 8">DSM 25966</strain>
    </source>
</reference>
<dbReference type="GO" id="GO:0016020">
    <property type="term" value="C:membrane"/>
    <property type="evidence" value="ECO:0007669"/>
    <property type="project" value="UniProtKB-SubCell"/>
</dbReference>
<evidence type="ECO:0000313" key="8">
    <source>
        <dbReference type="Proteomes" id="UP000553963"/>
    </source>
</evidence>
<feature type="transmembrane region" description="Helical" evidence="5">
    <location>
        <begin position="91"/>
        <end position="114"/>
    </location>
</feature>
<dbReference type="InterPro" id="IPR050638">
    <property type="entry name" value="AA-Vitamin_Transporters"/>
</dbReference>
<dbReference type="InterPro" id="IPR000620">
    <property type="entry name" value="EamA_dom"/>
</dbReference>
<proteinExistence type="predicted"/>
<feature type="domain" description="EamA" evidence="6">
    <location>
        <begin position="10"/>
        <end position="136"/>
    </location>
</feature>
<dbReference type="AlphaFoldDB" id="A0A840AMX8"/>
<feature type="transmembrane region" description="Helical" evidence="5">
    <location>
        <begin position="241"/>
        <end position="259"/>
    </location>
</feature>
<organism evidence="7 8">
    <name type="scientific">Kaistia hirudinis</name>
    <dbReference type="NCBI Taxonomy" id="1293440"/>
    <lineage>
        <taxon>Bacteria</taxon>
        <taxon>Pseudomonadati</taxon>
        <taxon>Pseudomonadota</taxon>
        <taxon>Alphaproteobacteria</taxon>
        <taxon>Hyphomicrobiales</taxon>
        <taxon>Kaistiaceae</taxon>
        <taxon>Kaistia</taxon>
    </lineage>
</organism>
<dbReference type="SUPFAM" id="SSF103481">
    <property type="entry name" value="Multidrug resistance efflux transporter EmrE"/>
    <property type="match status" value="2"/>
</dbReference>
<keyword evidence="4 5" id="KW-0472">Membrane</keyword>
<dbReference type="Pfam" id="PF00892">
    <property type="entry name" value="EamA"/>
    <property type="match status" value="2"/>
</dbReference>
<evidence type="ECO:0000259" key="6">
    <source>
        <dbReference type="Pfam" id="PF00892"/>
    </source>
</evidence>
<feature type="transmembrane region" description="Helical" evidence="5">
    <location>
        <begin position="210"/>
        <end position="229"/>
    </location>
</feature>
<keyword evidence="8" id="KW-1185">Reference proteome</keyword>
<comment type="subcellular location">
    <subcellularLocation>
        <location evidence="1">Membrane</location>
        <topology evidence="1">Multi-pass membrane protein</topology>
    </subcellularLocation>
</comment>
<evidence type="ECO:0000256" key="2">
    <source>
        <dbReference type="ARBA" id="ARBA00022692"/>
    </source>
</evidence>
<dbReference type="Proteomes" id="UP000553963">
    <property type="component" value="Unassembled WGS sequence"/>
</dbReference>
<name>A0A840AMX8_9HYPH</name>
<comment type="caution">
    <text evidence="7">The sequence shown here is derived from an EMBL/GenBank/DDBJ whole genome shotgun (WGS) entry which is preliminary data.</text>
</comment>
<evidence type="ECO:0000313" key="7">
    <source>
        <dbReference type="EMBL" id="MBB3930397.1"/>
    </source>
</evidence>
<keyword evidence="3 5" id="KW-1133">Transmembrane helix</keyword>
<dbReference type="PANTHER" id="PTHR32322:SF9">
    <property type="entry name" value="AMINO-ACID METABOLITE EFFLUX PUMP-RELATED"/>
    <property type="match status" value="1"/>
</dbReference>
<gene>
    <name evidence="7" type="ORF">GGR25_001436</name>
</gene>
<evidence type="ECO:0000256" key="3">
    <source>
        <dbReference type="ARBA" id="ARBA00022989"/>
    </source>
</evidence>
<protein>
    <submittedName>
        <fullName evidence="7">Drug/metabolite transporter (DMT)-like permease</fullName>
    </submittedName>
</protein>